<proteinExistence type="predicted"/>
<accession>A0A939GJG0</accession>
<evidence type="ECO:0000313" key="2">
    <source>
        <dbReference type="EMBL" id="MBO0938908.1"/>
    </source>
</evidence>
<keyword evidence="3" id="KW-1185">Reference proteome</keyword>
<dbReference type="InterPro" id="IPR028912">
    <property type="entry name" value="Tox-MPTase4_dom"/>
</dbReference>
<comment type="caution">
    <text evidence="2">The sequence shown here is derived from an EMBL/GenBank/DDBJ whole genome shotgun (WGS) entry which is preliminary data.</text>
</comment>
<dbReference type="EMBL" id="JAFMYV010000011">
    <property type="protein sequence ID" value="MBO0938908.1"/>
    <property type="molecule type" value="Genomic_DNA"/>
</dbReference>
<dbReference type="CDD" id="cd20745">
    <property type="entry name" value="FIX_RhsA_AHH_HNH-like"/>
    <property type="match status" value="1"/>
</dbReference>
<name>A0A939GJG0_9BACT</name>
<reference evidence="2" key="1">
    <citation type="submission" date="2021-03" db="EMBL/GenBank/DDBJ databases">
        <title>Fibrella sp. HMF5335 genome sequencing and assembly.</title>
        <authorList>
            <person name="Kang H."/>
            <person name="Kim H."/>
            <person name="Bae S."/>
            <person name="Joh K."/>
        </authorList>
    </citation>
    <scope>NUCLEOTIDE SEQUENCE</scope>
    <source>
        <strain evidence="2">HMF5335</strain>
    </source>
</reference>
<dbReference type="Proteomes" id="UP000664034">
    <property type="component" value="Unassembled WGS sequence"/>
</dbReference>
<sequence>MLDVVGMIPVVGKLADGANALMYAAEGDYASAAMSAASMIPLAGNVVGAAKLGKRALKVLSFKRVQQLKKFGKLDLMEVGHKWAGKLQRGSTGFLGSPRLSRRQLLAFKKQAKALGAELEVVKDKAMLRMMDAASAQAGFQAHINRLFVRKGATVYEVTYELTHAKHCAELGKDAYGKLSRLEKETHVFEQLMKQKDKLTKRELEHATDYINDIRSKLGLEQVAKL</sequence>
<dbReference type="AlphaFoldDB" id="A0A939GJG0"/>
<organism evidence="2 3">
    <name type="scientific">Fibrella rubiginis</name>
    <dbReference type="NCBI Taxonomy" id="2817060"/>
    <lineage>
        <taxon>Bacteria</taxon>
        <taxon>Pseudomonadati</taxon>
        <taxon>Bacteroidota</taxon>
        <taxon>Cytophagia</taxon>
        <taxon>Cytophagales</taxon>
        <taxon>Spirosomataceae</taxon>
        <taxon>Fibrella</taxon>
    </lineage>
</organism>
<evidence type="ECO:0000313" key="3">
    <source>
        <dbReference type="Proteomes" id="UP000664034"/>
    </source>
</evidence>
<gene>
    <name evidence="2" type="ORF">J2I47_20310</name>
</gene>
<evidence type="ECO:0000259" key="1">
    <source>
        <dbReference type="Pfam" id="PF15640"/>
    </source>
</evidence>
<feature type="domain" description="Tox-MPTase4" evidence="1">
    <location>
        <begin position="98"/>
        <end position="217"/>
    </location>
</feature>
<dbReference type="RefSeq" id="WP_207366438.1">
    <property type="nucleotide sequence ID" value="NZ_JAFMYV010000011.1"/>
</dbReference>
<protein>
    <recommendedName>
        <fullName evidence="1">Tox-MPTase4 domain-containing protein</fullName>
    </recommendedName>
</protein>
<dbReference type="Pfam" id="PF15640">
    <property type="entry name" value="Tox-MPTase4"/>
    <property type="match status" value="1"/>
</dbReference>